<feature type="domain" description="Glycosyl hydrolase family 13 catalytic" evidence="3">
    <location>
        <begin position="134"/>
        <end position="524"/>
    </location>
</feature>
<dbReference type="EMBL" id="CAEZUB010000060">
    <property type="protein sequence ID" value="CAB4590931.1"/>
    <property type="molecule type" value="Genomic_DNA"/>
</dbReference>
<proteinExistence type="predicted"/>
<gene>
    <name evidence="4" type="ORF">UFOPK1775_00632</name>
</gene>
<dbReference type="CDD" id="cd02857">
    <property type="entry name" value="E_set_CDase_PDE_N"/>
    <property type="match status" value="1"/>
</dbReference>
<name>A0A6J6FQE0_9ZZZZ</name>
<reference evidence="4" key="1">
    <citation type="submission" date="2020-05" db="EMBL/GenBank/DDBJ databases">
        <authorList>
            <person name="Chiriac C."/>
            <person name="Salcher M."/>
            <person name="Ghai R."/>
            <person name="Kavagutti S V."/>
        </authorList>
    </citation>
    <scope>NUCLEOTIDE SEQUENCE</scope>
</reference>
<evidence type="ECO:0000313" key="4">
    <source>
        <dbReference type="EMBL" id="CAB4590931.1"/>
    </source>
</evidence>
<dbReference type="GO" id="GO:0004553">
    <property type="term" value="F:hydrolase activity, hydrolyzing O-glycosyl compounds"/>
    <property type="evidence" value="ECO:0007669"/>
    <property type="project" value="InterPro"/>
</dbReference>
<dbReference type="InterPro" id="IPR013783">
    <property type="entry name" value="Ig-like_fold"/>
</dbReference>
<organism evidence="4">
    <name type="scientific">freshwater metagenome</name>
    <dbReference type="NCBI Taxonomy" id="449393"/>
    <lineage>
        <taxon>unclassified sequences</taxon>
        <taxon>metagenomes</taxon>
        <taxon>ecological metagenomes</taxon>
    </lineage>
</organism>
<dbReference type="AlphaFoldDB" id="A0A6J6FQE0"/>
<dbReference type="Pfam" id="PF00128">
    <property type="entry name" value="Alpha-amylase"/>
    <property type="match status" value="1"/>
</dbReference>
<dbReference type="Gene3D" id="3.20.20.80">
    <property type="entry name" value="Glycosidases"/>
    <property type="match status" value="1"/>
</dbReference>
<dbReference type="InterPro" id="IPR004185">
    <property type="entry name" value="Glyco_hydro_13_lg-like_dom"/>
</dbReference>
<dbReference type="InterPro" id="IPR017853">
    <property type="entry name" value="GH"/>
</dbReference>
<dbReference type="CDD" id="cd11338">
    <property type="entry name" value="AmyAc_CMD"/>
    <property type="match status" value="1"/>
</dbReference>
<sequence>MLQLRPHHDGSELYVSNDAPKLGDEVSLRVRIPNNYSFDHALVRFYQDSESTVLPLKLDKKSEIESWWKVNIPIKNYDTGYRFLFATGGGSTAGKYEWLNASGLFDHDVHSNEDFHIIARPRTTTWLQSSVFYQIFPDRFAKGVEREAPEWALPMKWEDLPQGRGPRTGIEFYGGDFEGIKEHLNHISDLGANGIYFTPFFPSKSNHRYDATSFDEIDPFLGGDKAFFSFMKAARKAKIKVLGDITTNHCSNEHPWFLKGKKDKNSKERKFFYWDKKTKRGYATFYDVAQMPKLNFSSKTLKKRFYEDKNSVIKRWLSPKYNLDGWRIDVGNQTGRYGQEDLHDEVMRGIRTAMNEVKRDTWLVAENADMWASDLNGTGWDGTMNYNGFMRPLWAWFNHNSNLSTGGFHGLPIDIPKTNGKQFVKAMTVFNSSIPWRSLLDSMTLLDSHDTARMRNVVGGDKAKHMAAMGLLLTYPGVPSIFAGDEIGLEGAWGEDARRTMTWNSSENWDHVFLNDVKRLIELRRTAPALINGGLRWIAVEDDYLVFLRESKKQNLLILVARDGAKVSVDISKFGYSITKTHFGPEVTGGALEIKLNNGACGIWEVA</sequence>
<dbReference type="GO" id="GO:0005975">
    <property type="term" value="P:carbohydrate metabolic process"/>
    <property type="evidence" value="ECO:0007669"/>
    <property type="project" value="InterPro"/>
</dbReference>
<evidence type="ECO:0000256" key="2">
    <source>
        <dbReference type="ARBA" id="ARBA00023295"/>
    </source>
</evidence>
<dbReference type="SMART" id="SM00642">
    <property type="entry name" value="Aamy"/>
    <property type="match status" value="1"/>
</dbReference>
<dbReference type="InterPro" id="IPR006047">
    <property type="entry name" value="GH13_cat_dom"/>
</dbReference>
<dbReference type="Gene3D" id="2.60.40.10">
    <property type="entry name" value="Immunoglobulins"/>
    <property type="match status" value="1"/>
</dbReference>
<evidence type="ECO:0000256" key="1">
    <source>
        <dbReference type="ARBA" id="ARBA00022801"/>
    </source>
</evidence>
<dbReference type="PANTHER" id="PTHR10357:SF210">
    <property type="entry name" value="MALTODEXTRIN GLUCOSIDASE"/>
    <property type="match status" value="1"/>
</dbReference>
<keyword evidence="2" id="KW-0326">Glycosidase</keyword>
<evidence type="ECO:0000259" key="3">
    <source>
        <dbReference type="SMART" id="SM00642"/>
    </source>
</evidence>
<accession>A0A6J6FQE0</accession>
<dbReference type="PANTHER" id="PTHR10357">
    <property type="entry name" value="ALPHA-AMYLASE FAMILY MEMBER"/>
    <property type="match status" value="1"/>
</dbReference>
<keyword evidence="1" id="KW-0378">Hydrolase</keyword>
<dbReference type="SUPFAM" id="SSF51445">
    <property type="entry name" value="(Trans)glycosidases"/>
    <property type="match status" value="1"/>
</dbReference>
<protein>
    <submittedName>
        <fullName evidence="4">Unannotated protein</fullName>
    </submittedName>
</protein>